<dbReference type="GO" id="GO:0006508">
    <property type="term" value="P:proteolysis"/>
    <property type="evidence" value="ECO:0007669"/>
    <property type="project" value="UniProtKB-KW"/>
</dbReference>
<dbReference type="SUPFAM" id="SSF63411">
    <property type="entry name" value="LuxS/MPP-like metallohydrolase"/>
    <property type="match status" value="4"/>
</dbReference>
<dbReference type="PANTHER" id="PTHR43690:SF17">
    <property type="entry name" value="PROTEIN YHJJ"/>
    <property type="match status" value="1"/>
</dbReference>
<keyword evidence="5" id="KW-0378">Hydrolase</keyword>
<comment type="caution">
    <text evidence="11">The sequence shown here is derived from an EMBL/GenBank/DDBJ whole genome shotgun (WGS) entry which is preliminary data.</text>
</comment>
<keyword evidence="4" id="KW-0479">Metal-binding</keyword>
<dbReference type="GO" id="GO:0004222">
    <property type="term" value="F:metalloendopeptidase activity"/>
    <property type="evidence" value="ECO:0007669"/>
    <property type="project" value="InterPro"/>
</dbReference>
<evidence type="ECO:0000256" key="7">
    <source>
        <dbReference type="ARBA" id="ARBA00023049"/>
    </source>
</evidence>
<dbReference type="AlphaFoldDB" id="A0A6I3S7F7"/>
<sequence length="922" mass="102774">MKIAKKLAVAACVASAFTMMNTQAEETKAPVSVSQAGTALPAGVTQGPSIEGVTEYRLTNGLRVVLFPDASKDTATVNMTYQVGSRQENYGETGMAHLLEHLIFKGSKNFPNPTKEFTNRGFRMNGSTWLDRTNYFVSFTATEDNLKFALAWSADAMRNSFIAKKDLDSEMSVVRNEYEMGENRPSSVLMKRMQSMMYDWHNYGKSTIGNRSDIEHVRIENLQAFYHRYYRPDNAVLTVSGKFDVQKTLEWIVKDFSLIQNPKEALPAEWTVEPTADGERVFEIRRKGETQMVAVGYRIPSALHPDALGVEVATEVLADSPNGRLYEALVKTGLAANVFGYAVGAKEPGFVIFGASVKKGESLEKVKDKLIETIEGSLKQKPMTSKELNRTKAQMETMYERAFADPEGFGVGLSEYIALGDWRLFFYGRDKTKDVTAQQADSAADKYFVRDNRVVGLFIPDDNPQRAEITKAPSADELLANYKPQGTAQKIEAFDSSFDNLDKRTQRIDIGDLNIALLPKQTRGETVTVCMKFKSGDEKNLFGKANLQPVAAAMLTRGTKTMTRSEIEDRMTELKMAGSITNFTTTRKNLPAALELVFDAMHNSIMPQDEFDQFKKQMQVMIESMRDKPDALAQNAITQHFNTYPKGDPRYEYSLDESLEQLNKLTVDQVRAFYKEFGGTSRGEISIVGDFDPKAVEKIIRNDYAKYVSKAHYAPVVTEYRPVKATRVVIDTPDKENAIIVARSVFPINDTAPDAPALTVANWILGGGTGLSNRLIERLRQKEGLSYGAGSHVRIPAKGNNGSFVFRAIVAPQNMLQAEASARDVIAKAIKDGFTDQEVEEAKKGLLQAMQVARSQDDVVARSWNDKMENQRTWAFSKKQAEAISKLTTADVNAALRKYIKPDEITFVLAGDQKKAAQKKQD</sequence>
<dbReference type="Pfam" id="PF00675">
    <property type="entry name" value="Peptidase_M16"/>
    <property type="match status" value="1"/>
</dbReference>
<comment type="cofactor">
    <cofactor evidence="1">
        <name>Zn(2+)</name>
        <dbReference type="ChEBI" id="CHEBI:29105"/>
    </cofactor>
</comment>
<dbReference type="GO" id="GO:0046872">
    <property type="term" value="F:metal ion binding"/>
    <property type="evidence" value="ECO:0007669"/>
    <property type="project" value="UniProtKB-KW"/>
</dbReference>
<keyword evidence="7" id="KW-0482">Metalloprotease</keyword>
<comment type="similarity">
    <text evidence="2 8">Belongs to the peptidase M16 family.</text>
</comment>
<evidence type="ECO:0000256" key="5">
    <source>
        <dbReference type="ARBA" id="ARBA00022801"/>
    </source>
</evidence>
<protein>
    <submittedName>
        <fullName evidence="11">Insulinase family protein</fullName>
    </submittedName>
</protein>
<keyword evidence="6" id="KW-0862">Zinc</keyword>
<evidence type="ECO:0000256" key="6">
    <source>
        <dbReference type="ARBA" id="ARBA00022833"/>
    </source>
</evidence>
<dbReference type="InterPro" id="IPR001431">
    <property type="entry name" value="Pept_M16_Zn_BS"/>
</dbReference>
<evidence type="ECO:0000256" key="8">
    <source>
        <dbReference type="RuleBase" id="RU004447"/>
    </source>
</evidence>
<evidence type="ECO:0000313" key="11">
    <source>
        <dbReference type="EMBL" id="MTU43620.1"/>
    </source>
</evidence>
<dbReference type="Proteomes" id="UP000462362">
    <property type="component" value="Unassembled WGS sequence"/>
</dbReference>
<dbReference type="InterPro" id="IPR050626">
    <property type="entry name" value="Peptidase_M16"/>
</dbReference>
<proteinExistence type="inferred from homology"/>
<dbReference type="Pfam" id="PF05193">
    <property type="entry name" value="Peptidase_M16_C"/>
    <property type="match status" value="2"/>
</dbReference>
<dbReference type="PROSITE" id="PS00143">
    <property type="entry name" value="INSULINASE"/>
    <property type="match status" value="1"/>
</dbReference>
<feature type="domain" description="Peptidase M16 N-terminal" evidence="9">
    <location>
        <begin position="64"/>
        <end position="209"/>
    </location>
</feature>
<feature type="domain" description="Peptidase M16 C-terminal" evidence="10">
    <location>
        <begin position="664"/>
        <end position="846"/>
    </location>
</feature>
<dbReference type="InterPro" id="IPR011249">
    <property type="entry name" value="Metalloenz_LuxS/M16"/>
</dbReference>
<evidence type="ECO:0000256" key="1">
    <source>
        <dbReference type="ARBA" id="ARBA00001947"/>
    </source>
</evidence>
<gene>
    <name evidence="11" type="ORF">GMD42_08275</name>
</gene>
<keyword evidence="3" id="KW-0645">Protease</keyword>
<evidence type="ECO:0000256" key="2">
    <source>
        <dbReference type="ARBA" id="ARBA00007261"/>
    </source>
</evidence>
<evidence type="ECO:0000256" key="3">
    <source>
        <dbReference type="ARBA" id="ARBA00022670"/>
    </source>
</evidence>
<evidence type="ECO:0000313" key="12">
    <source>
        <dbReference type="Proteomes" id="UP000462362"/>
    </source>
</evidence>
<dbReference type="EMBL" id="WNCL01000023">
    <property type="protein sequence ID" value="MTU43620.1"/>
    <property type="molecule type" value="Genomic_DNA"/>
</dbReference>
<organism evidence="11 12">
    <name type="scientific">Parasutterella excrementihominis</name>
    <dbReference type="NCBI Taxonomy" id="487175"/>
    <lineage>
        <taxon>Bacteria</taxon>
        <taxon>Pseudomonadati</taxon>
        <taxon>Pseudomonadota</taxon>
        <taxon>Betaproteobacteria</taxon>
        <taxon>Burkholderiales</taxon>
        <taxon>Sutterellaceae</taxon>
        <taxon>Parasutterella</taxon>
    </lineage>
</organism>
<dbReference type="InterPro" id="IPR007863">
    <property type="entry name" value="Peptidase_M16_C"/>
</dbReference>
<dbReference type="RefSeq" id="WP_118631695.1">
    <property type="nucleotide sequence ID" value="NZ_CAOKAR010000049.1"/>
</dbReference>
<evidence type="ECO:0000259" key="10">
    <source>
        <dbReference type="Pfam" id="PF05193"/>
    </source>
</evidence>
<evidence type="ECO:0000256" key="4">
    <source>
        <dbReference type="ARBA" id="ARBA00022723"/>
    </source>
</evidence>
<reference evidence="11 12" key="1">
    <citation type="journal article" date="2019" name="Nat. Med.">
        <title>A library of human gut bacterial isolates paired with longitudinal multiomics data enables mechanistic microbiome research.</title>
        <authorList>
            <person name="Poyet M."/>
            <person name="Groussin M."/>
            <person name="Gibbons S.M."/>
            <person name="Avila-Pacheco J."/>
            <person name="Jiang X."/>
            <person name="Kearney S.M."/>
            <person name="Perrotta A.R."/>
            <person name="Berdy B."/>
            <person name="Zhao S."/>
            <person name="Lieberman T.D."/>
            <person name="Swanson P.K."/>
            <person name="Smith M."/>
            <person name="Roesemann S."/>
            <person name="Alexander J.E."/>
            <person name="Rich S.A."/>
            <person name="Livny J."/>
            <person name="Vlamakis H."/>
            <person name="Clish C."/>
            <person name="Bullock K."/>
            <person name="Deik A."/>
            <person name="Scott J."/>
            <person name="Pierce K.A."/>
            <person name="Xavier R.J."/>
            <person name="Alm E.J."/>
        </authorList>
    </citation>
    <scope>NUCLEOTIDE SEQUENCE [LARGE SCALE GENOMIC DNA]</scope>
    <source>
        <strain evidence="11 12">BIOML-A2</strain>
    </source>
</reference>
<dbReference type="InterPro" id="IPR011765">
    <property type="entry name" value="Pept_M16_N"/>
</dbReference>
<evidence type="ECO:0000259" key="9">
    <source>
        <dbReference type="Pfam" id="PF00675"/>
    </source>
</evidence>
<accession>A0A6I3S7F7</accession>
<dbReference type="PANTHER" id="PTHR43690">
    <property type="entry name" value="NARDILYSIN"/>
    <property type="match status" value="1"/>
</dbReference>
<name>A0A6I3S7F7_9BURK</name>
<feature type="domain" description="Peptidase M16 C-terminal" evidence="10">
    <location>
        <begin position="219"/>
        <end position="395"/>
    </location>
</feature>
<dbReference type="Gene3D" id="3.30.830.10">
    <property type="entry name" value="Metalloenzyme, LuxS/M16 peptidase-like"/>
    <property type="match status" value="4"/>
</dbReference>